<dbReference type="GO" id="GO:0005829">
    <property type="term" value="C:cytosol"/>
    <property type="evidence" value="ECO:0007669"/>
    <property type="project" value="TreeGrafter"/>
</dbReference>
<feature type="domain" description="Glucose-6-phosphate dehydrogenase C-terminal" evidence="9">
    <location>
        <begin position="191"/>
        <end position="480"/>
    </location>
</feature>
<dbReference type="InterPro" id="IPR019796">
    <property type="entry name" value="G6P_DH_AS"/>
</dbReference>
<dbReference type="RefSeq" id="WP_027825821.1">
    <property type="nucleotide sequence ID" value="NZ_AZFB01000005.1"/>
</dbReference>
<dbReference type="SUPFAM" id="SSF55347">
    <property type="entry name" value="Glyceraldehyde-3-phosphate dehydrogenase-like, C-terminal domain"/>
    <property type="match status" value="1"/>
</dbReference>
<dbReference type="Gene3D" id="3.40.50.720">
    <property type="entry name" value="NAD(P)-binding Rossmann-like Domain"/>
    <property type="match status" value="1"/>
</dbReference>
<dbReference type="InterPro" id="IPR001282">
    <property type="entry name" value="G6P_DH"/>
</dbReference>
<evidence type="ECO:0000256" key="1">
    <source>
        <dbReference type="ARBA" id="ARBA00004937"/>
    </source>
</evidence>
<reference evidence="10 11" key="1">
    <citation type="journal article" date="2015" name="Genome Announc.">
        <title>Expanding the biotechnology potential of lactobacilli through comparative genomics of 213 strains and associated genera.</title>
        <authorList>
            <person name="Sun Z."/>
            <person name="Harris H.M."/>
            <person name="McCann A."/>
            <person name="Guo C."/>
            <person name="Argimon S."/>
            <person name="Zhang W."/>
            <person name="Yang X."/>
            <person name="Jeffery I.B."/>
            <person name="Cooney J.C."/>
            <person name="Kagawa T.F."/>
            <person name="Liu W."/>
            <person name="Song Y."/>
            <person name="Salvetti E."/>
            <person name="Wrobel A."/>
            <person name="Rasinkangas P."/>
            <person name="Parkhill J."/>
            <person name="Rea M.C."/>
            <person name="O'Sullivan O."/>
            <person name="Ritari J."/>
            <person name="Douillard F.P."/>
            <person name="Paul Ross R."/>
            <person name="Yang R."/>
            <person name="Briner A.E."/>
            <person name="Felis G.E."/>
            <person name="de Vos W.M."/>
            <person name="Barrangou R."/>
            <person name="Klaenhammer T.R."/>
            <person name="Caufield P.W."/>
            <person name="Cui Y."/>
            <person name="Zhang H."/>
            <person name="O'Toole P.W."/>
        </authorList>
    </citation>
    <scope>NUCLEOTIDE SEQUENCE [LARGE SCALE GENOMIC DNA]</scope>
    <source>
        <strain evidence="10 11">DSM 15354</strain>
    </source>
</reference>
<keyword evidence="4 7" id="KW-0521">NADP</keyword>
<dbReference type="Pfam" id="PF02781">
    <property type="entry name" value="G6PD_C"/>
    <property type="match status" value="1"/>
</dbReference>
<proteinExistence type="inferred from homology"/>
<feature type="active site" description="Proton acceptor" evidence="7">
    <location>
        <position position="241"/>
    </location>
</feature>
<dbReference type="InterPro" id="IPR022675">
    <property type="entry name" value="G6P_DH_C"/>
</dbReference>
<keyword evidence="3 7" id="KW-0313">Glucose metabolism</keyword>
<dbReference type="AlphaFoldDB" id="A0A0R1S9E1"/>
<evidence type="ECO:0000256" key="4">
    <source>
        <dbReference type="ARBA" id="ARBA00022857"/>
    </source>
</evidence>
<dbReference type="GO" id="GO:0004345">
    <property type="term" value="F:glucose-6-phosphate dehydrogenase activity"/>
    <property type="evidence" value="ECO:0007669"/>
    <property type="project" value="UniProtKB-UniRule"/>
</dbReference>
<feature type="binding site" evidence="7">
    <location>
        <position position="337"/>
    </location>
    <ligand>
        <name>substrate</name>
    </ligand>
</feature>
<keyword evidence="11" id="KW-1185">Reference proteome</keyword>
<dbReference type="SUPFAM" id="SSF51735">
    <property type="entry name" value="NAD(P)-binding Rossmann-fold domains"/>
    <property type="match status" value="1"/>
</dbReference>
<dbReference type="GO" id="GO:0009051">
    <property type="term" value="P:pentose-phosphate shunt, oxidative branch"/>
    <property type="evidence" value="ECO:0007669"/>
    <property type="project" value="TreeGrafter"/>
</dbReference>
<dbReference type="PRINTS" id="PR00079">
    <property type="entry name" value="G6PDHDRGNASE"/>
</dbReference>
<feature type="binding site" evidence="7">
    <location>
        <position position="217"/>
    </location>
    <ligand>
        <name>substrate</name>
    </ligand>
</feature>
<dbReference type="Proteomes" id="UP000051931">
    <property type="component" value="Unassembled WGS sequence"/>
</dbReference>
<feature type="binding site" evidence="7">
    <location>
        <position position="342"/>
    </location>
    <ligand>
        <name>substrate</name>
    </ligand>
</feature>
<organism evidence="10 11">
    <name type="scientific">Lactobacillus psittaci DSM 15354</name>
    <dbReference type="NCBI Taxonomy" id="1122152"/>
    <lineage>
        <taxon>Bacteria</taxon>
        <taxon>Bacillati</taxon>
        <taxon>Bacillota</taxon>
        <taxon>Bacilli</taxon>
        <taxon>Lactobacillales</taxon>
        <taxon>Lactobacillaceae</taxon>
        <taxon>Lactobacillus</taxon>
    </lineage>
</organism>
<gene>
    <name evidence="7" type="primary">zwf</name>
    <name evidence="10" type="ORF">FC23_GL000998</name>
</gene>
<comment type="pathway">
    <text evidence="1 7">Carbohydrate degradation; pentose phosphate pathway; D-ribulose 5-phosphate from D-glucose 6-phosphate (oxidative stage): step 1/3.</text>
</comment>
<evidence type="ECO:0000256" key="2">
    <source>
        <dbReference type="ARBA" id="ARBA00009975"/>
    </source>
</evidence>
<dbReference type="OrthoDB" id="9802739at2"/>
<feature type="binding site" evidence="7">
    <location>
        <position position="236"/>
    </location>
    <ligand>
        <name>substrate</name>
    </ligand>
</feature>
<evidence type="ECO:0000259" key="9">
    <source>
        <dbReference type="Pfam" id="PF02781"/>
    </source>
</evidence>
<dbReference type="eggNOG" id="COG0364">
    <property type="taxonomic scope" value="Bacteria"/>
</dbReference>
<feature type="binding site" evidence="7">
    <location>
        <position position="179"/>
    </location>
    <ligand>
        <name>substrate</name>
    </ligand>
</feature>
<dbReference type="Pfam" id="PF00479">
    <property type="entry name" value="G6PD_N"/>
    <property type="match status" value="1"/>
</dbReference>
<comment type="similarity">
    <text evidence="2 7">Belongs to the glucose-6-phosphate dehydrogenase family.</text>
</comment>
<dbReference type="PIRSF" id="PIRSF000110">
    <property type="entry name" value="G6PD"/>
    <property type="match status" value="1"/>
</dbReference>
<dbReference type="NCBIfam" id="TIGR00871">
    <property type="entry name" value="zwf"/>
    <property type="match status" value="1"/>
</dbReference>
<evidence type="ECO:0000256" key="7">
    <source>
        <dbReference type="HAMAP-Rule" id="MF_00966"/>
    </source>
</evidence>
<feature type="binding site" evidence="7">
    <location>
        <position position="149"/>
    </location>
    <ligand>
        <name>NADP(+)</name>
        <dbReference type="ChEBI" id="CHEBI:58349"/>
    </ligand>
</feature>
<comment type="catalytic activity">
    <reaction evidence="7">
        <text>D-glucose 6-phosphate + NADP(+) = 6-phospho-D-glucono-1,5-lactone + NADPH + H(+)</text>
        <dbReference type="Rhea" id="RHEA:15841"/>
        <dbReference type="ChEBI" id="CHEBI:15378"/>
        <dbReference type="ChEBI" id="CHEBI:57783"/>
        <dbReference type="ChEBI" id="CHEBI:57955"/>
        <dbReference type="ChEBI" id="CHEBI:58349"/>
        <dbReference type="ChEBI" id="CHEBI:61548"/>
        <dbReference type="EC" id="1.1.1.49"/>
    </reaction>
</comment>
<comment type="caution">
    <text evidence="10">The sequence shown here is derived from an EMBL/GenBank/DDBJ whole genome shotgun (WGS) entry which is preliminary data.</text>
</comment>
<dbReference type="UniPathway" id="UPA00115">
    <property type="reaction ID" value="UER00408"/>
</dbReference>
<evidence type="ECO:0000256" key="5">
    <source>
        <dbReference type="ARBA" id="ARBA00023002"/>
    </source>
</evidence>
<sequence length="483" mass="55171">MKNVPVVIVIFGGSGDLAHRKLYPALYNLFEQGLLAENFAVIGTARRPWSHDYLREQVIDSVKETGAKTNLDRLTDFASHFYYQSHDVTNVEHYTAVKDLATELDQKYQAQGNRIFYMAMAPRFFGTIATHINDQKLTGSGFNRIVVEKPFGHSLDSAKVLNDEIKASFDESEIYRIDHYLGKEMIQNILPMRLSNPLIKNIWSSKYIKNVQVTLAENLGVEARGAYYETSGALRDMVQNHIFQIITLLAMGEPASLSSSDIHAKKQELVDSMLIPDSEFVTRHFVRGQYDRTDDTFSYLQEPNVAPDSKTETYVAGEVKFKAGALKDVPIYFRTGKKMREKKSRIDIVLRHMNNLYGQAHSNNITIIIDPRSEIYITINGKKIVGSGIRRENLTYRFDDYENAQVADGYERLLRDVVCGDQTNFTHWSELAKFWEFIDAVELAWSKENEAGKAVIAQYPQGKLGPVEADEIFETPTERWIYE</sequence>
<keyword evidence="5 7" id="KW-0560">Oxidoreductase</keyword>
<comment type="function">
    <text evidence="7">Catalyzes the oxidation of glucose 6-phosphate to 6-phosphogluconolactone.</text>
</comment>
<dbReference type="GO" id="GO:0050661">
    <property type="term" value="F:NADP binding"/>
    <property type="evidence" value="ECO:0007669"/>
    <property type="project" value="UniProtKB-UniRule"/>
</dbReference>
<dbReference type="PANTHER" id="PTHR23429">
    <property type="entry name" value="GLUCOSE-6-PHOSPHATE 1-DEHYDROGENASE G6PD"/>
    <property type="match status" value="1"/>
</dbReference>
<evidence type="ECO:0000256" key="6">
    <source>
        <dbReference type="ARBA" id="ARBA00023277"/>
    </source>
</evidence>
<name>A0A0R1S9E1_9LACO</name>
<feature type="binding site" evidence="7">
    <location>
        <position position="183"/>
    </location>
    <ligand>
        <name>substrate</name>
    </ligand>
</feature>
<dbReference type="InterPro" id="IPR022674">
    <property type="entry name" value="G6P_DH_NAD-bd"/>
</dbReference>
<protein>
    <recommendedName>
        <fullName evidence="7">Glucose-6-phosphate 1-dehydrogenase</fullName>
        <shortName evidence="7">G6PD</shortName>
        <ecNumber evidence="7">1.1.1.49</ecNumber>
    </recommendedName>
</protein>
<feature type="domain" description="Glucose-6-phosphate dehydrogenase NAD-binding" evidence="8">
    <location>
        <begin position="9"/>
        <end position="188"/>
    </location>
</feature>
<dbReference type="InterPro" id="IPR036291">
    <property type="entry name" value="NAD(P)-bd_dom_sf"/>
</dbReference>
<evidence type="ECO:0000256" key="3">
    <source>
        <dbReference type="ARBA" id="ARBA00022526"/>
    </source>
</evidence>
<feature type="binding site" evidence="7">
    <location>
        <position position="46"/>
    </location>
    <ligand>
        <name>NADP(+)</name>
        <dbReference type="ChEBI" id="CHEBI:58349"/>
    </ligand>
</feature>
<dbReference type="STRING" id="1122152.GCA_000425905_00855"/>
<dbReference type="Gene3D" id="3.30.360.10">
    <property type="entry name" value="Dihydrodipicolinate Reductase, domain 2"/>
    <property type="match status" value="1"/>
</dbReference>
<comment type="caution">
    <text evidence="7">Lacks conserved residue(s) required for the propagation of feature annotation.</text>
</comment>
<dbReference type="PATRIC" id="fig|1122152.4.peg.1028"/>
<dbReference type="PANTHER" id="PTHR23429:SF0">
    <property type="entry name" value="GLUCOSE-6-PHOSPHATE 1-DEHYDROGENASE"/>
    <property type="match status" value="1"/>
</dbReference>
<dbReference type="HAMAP" id="MF_00966">
    <property type="entry name" value="G6PD"/>
    <property type="match status" value="1"/>
</dbReference>
<dbReference type="GO" id="GO:0006006">
    <property type="term" value="P:glucose metabolic process"/>
    <property type="evidence" value="ECO:0007669"/>
    <property type="project" value="UniProtKB-KW"/>
</dbReference>
<evidence type="ECO:0000313" key="10">
    <source>
        <dbReference type="EMBL" id="KRL63061.1"/>
    </source>
</evidence>
<keyword evidence="6 7" id="KW-0119">Carbohydrate metabolism</keyword>
<feature type="binding site" evidence="7">
    <location>
        <begin position="87"/>
        <end position="88"/>
    </location>
    <ligand>
        <name>NADP(+)</name>
        <dbReference type="ChEBI" id="CHEBI:58349"/>
    </ligand>
</feature>
<evidence type="ECO:0000259" key="8">
    <source>
        <dbReference type="Pfam" id="PF00479"/>
    </source>
</evidence>
<dbReference type="EMBL" id="AZFB01000005">
    <property type="protein sequence ID" value="KRL63061.1"/>
    <property type="molecule type" value="Genomic_DNA"/>
</dbReference>
<evidence type="ECO:0000313" key="11">
    <source>
        <dbReference type="Proteomes" id="UP000051931"/>
    </source>
</evidence>
<dbReference type="EC" id="1.1.1.49" evidence="7"/>
<dbReference type="PROSITE" id="PS00069">
    <property type="entry name" value="G6P_DEHYDROGENASE"/>
    <property type="match status" value="1"/>
</dbReference>
<accession>A0A0R1S9E1</accession>